<evidence type="ECO:0000256" key="4">
    <source>
        <dbReference type="SAM" id="MobiDB-lite"/>
    </source>
</evidence>
<dbReference type="PANTHER" id="PTHR43574">
    <property type="entry name" value="EPIMERASE-RELATED"/>
    <property type="match status" value="1"/>
</dbReference>
<dbReference type="InterPro" id="IPR057981">
    <property type="entry name" value="TPR_LAA1-like_C"/>
</dbReference>
<dbReference type="Pfam" id="PF08170">
    <property type="entry name" value="POPLD"/>
    <property type="match status" value="1"/>
</dbReference>
<reference evidence="10 11" key="1">
    <citation type="submission" date="2024-02" db="EMBL/GenBank/DDBJ databases">
        <authorList>
            <person name="Chen Y."/>
            <person name="Shah S."/>
            <person name="Dougan E. K."/>
            <person name="Thang M."/>
            <person name="Chan C."/>
        </authorList>
    </citation>
    <scope>NUCLEOTIDE SEQUENCE [LARGE SCALE GENOMIC DNA]</scope>
</reference>
<dbReference type="Pfam" id="PF25808">
    <property type="entry name" value="TPR_LAA1_C"/>
    <property type="match status" value="1"/>
</dbReference>
<dbReference type="Gene3D" id="1.25.10.10">
    <property type="entry name" value="Leucine-rich Repeat Variant"/>
    <property type="match status" value="2"/>
</dbReference>
<feature type="domain" description="NAD(P)-binding" evidence="7">
    <location>
        <begin position="383"/>
        <end position="696"/>
    </location>
</feature>
<dbReference type="Proteomes" id="UP001642464">
    <property type="component" value="Unassembled WGS sequence"/>
</dbReference>
<evidence type="ECO:0000259" key="9">
    <source>
        <dbReference type="Pfam" id="PF25808"/>
    </source>
</evidence>
<feature type="compositionally biased region" description="Basic and acidic residues" evidence="4">
    <location>
        <begin position="2183"/>
        <end position="2200"/>
    </location>
</feature>
<comment type="caution">
    <text evidence="10">The sequence shown here is derived from an EMBL/GenBank/DDBJ whole genome shotgun (WGS) entry which is preliminary data.</text>
</comment>
<feature type="domain" description="POPLD" evidence="6">
    <location>
        <begin position="738"/>
        <end position="829"/>
    </location>
</feature>
<dbReference type="InterPro" id="IPR016040">
    <property type="entry name" value="NAD(P)-bd_dom"/>
</dbReference>
<dbReference type="SUPFAM" id="SSF48371">
    <property type="entry name" value="ARM repeat"/>
    <property type="match status" value="2"/>
</dbReference>
<evidence type="ECO:0000256" key="2">
    <source>
        <dbReference type="ARBA" id="ARBA00008304"/>
    </source>
</evidence>
<feature type="region of interest" description="Disordered" evidence="4">
    <location>
        <begin position="2181"/>
        <end position="2216"/>
    </location>
</feature>
<dbReference type="Pfam" id="PF20210">
    <property type="entry name" value="Laa1_Sip1_HTR5"/>
    <property type="match status" value="1"/>
</dbReference>
<evidence type="ECO:0000256" key="1">
    <source>
        <dbReference type="ARBA" id="ARBA00007637"/>
    </source>
</evidence>
<keyword evidence="11" id="KW-1185">Reference proteome</keyword>
<protein>
    <submittedName>
        <fullName evidence="10">UDP-glucuronate 4-epimerase 2 (UDP-glucuronic acid epimerase 2)</fullName>
    </submittedName>
</protein>
<dbReference type="InterPro" id="IPR012590">
    <property type="entry name" value="POPLD_dom"/>
</dbReference>
<dbReference type="Gene3D" id="3.40.50.720">
    <property type="entry name" value="NAD(P)-binding Rossmann-like Domain"/>
    <property type="match status" value="1"/>
</dbReference>
<dbReference type="PRINTS" id="PR01713">
    <property type="entry name" value="NUCEPIMERASE"/>
</dbReference>
<evidence type="ECO:0000259" key="6">
    <source>
        <dbReference type="Pfam" id="PF08170"/>
    </source>
</evidence>
<feature type="domain" description="Pop1 N-terminal" evidence="5">
    <location>
        <begin position="144"/>
        <end position="202"/>
    </location>
</feature>
<evidence type="ECO:0000259" key="7">
    <source>
        <dbReference type="Pfam" id="PF16363"/>
    </source>
</evidence>
<organism evidence="10 11">
    <name type="scientific">Durusdinium trenchii</name>
    <dbReference type="NCBI Taxonomy" id="1381693"/>
    <lineage>
        <taxon>Eukaryota</taxon>
        <taxon>Sar</taxon>
        <taxon>Alveolata</taxon>
        <taxon>Dinophyceae</taxon>
        <taxon>Suessiales</taxon>
        <taxon>Symbiodiniaceae</taxon>
        <taxon>Durusdinium</taxon>
    </lineage>
</organism>
<evidence type="ECO:0000256" key="3">
    <source>
        <dbReference type="ARBA" id="ARBA00023027"/>
    </source>
</evidence>
<feature type="domain" description="Proteasome adapter and scaffold protein ECM29 HEAT-repeat" evidence="8">
    <location>
        <begin position="970"/>
        <end position="1068"/>
    </location>
</feature>
<dbReference type="InterPro" id="IPR009723">
    <property type="entry name" value="Pop1_N"/>
</dbReference>
<dbReference type="InterPro" id="IPR011989">
    <property type="entry name" value="ARM-like"/>
</dbReference>
<keyword evidence="3" id="KW-0520">NAD</keyword>
<dbReference type="Pfam" id="PF24492">
    <property type="entry name" value="HEAT_ECM29"/>
    <property type="match status" value="1"/>
</dbReference>
<dbReference type="InterPro" id="IPR016024">
    <property type="entry name" value="ARM-type_fold"/>
</dbReference>
<dbReference type="InterPro" id="IPR046837">
    <property type="entry name" value="Laa1/Sip1/HEATR5-like_HEAT"/>
</dbReference>
<dbReference type="Pfam" id="PF16363">
    <property type="entry name" value="GDP_Man_Dehyd"/>
    <property type="match status" value="1"/>
</dbReference>
<dbReference type="InterPro" id="IPR036291">
    <property type="entry name" value="NAD(P)-bd_dom_sf"/>
</dbReference>
<evidence type="ECO:0000313" key="10">
    <source>
        <dbReference type="EMBL" id="CAK9047887.1"/>
    </source>
</evidence>
<evidence type="ECO:0000259" key="5">
    <source>
        <dbReference type="Pfam" id="PF06978"/>
    </source>
</evidence>
<dbReference type="InterPro" id="IPR055443">
    <property type="entry name" value="HEAT_ECM29"/>
</dbReference>
<evidence type="ECO:0000313" key="11">
    <source>
        <dbReference type="Proteomes" id="UP001642464"/>
    </source>
</evidence>
<dbReference type="Pfam" id="PF06978">
    <property type="entry name" value="POP1_N"/>
    <property type="match status" value="1"/>
</dbReference>
<comment type="similarity">
    <text evidence="2">Belongs to the HEATR5 family.</text>
</comment>
<accession>A0ABP0MAX3</accession>
<evidence type="ECO:0000259" key="8">
    <source>
        <dbReference type="Pfam" id="PF24492"/>
    </source>
</evidence>
<comment type="similarity">
    <text evidence="1">Belongs to the NAD(P)-dependent epimerase/dehydratase family.</text>
</comment>
<gene>
    <name evidence="10" type="ORF">SCF082_LOCUS26764</name>
</gene>
<dbReference type="EMBL" id="CAXAMM010020446">
    <property type="protein sequence ID" value="CAK9047887.1"/>
    <property type="molecule type" value="Genomic_DNA"/>
</dbReference>
<feature type="domain" description="LAA1-like C-terminal TPR repeats" evidence="9">
    <location>
        <begin position="2831"/>
        <end position="2967"/>
    </location>
</feature>
<dbReference type="SUPFAM" id="SSF51735">
    <property type="entry name" value="NAD(P)-binding Rossmann-fold domains"/>
    <property type="match status" value="1"/>
</dbReference>
<sequence>MAAVSSSSHRFTSLSHGGLTGAVPSSVLAVEQFVAERAGDAQRLVDTLEEASQERHLRRRARSWRPFGLVRCRVSKARTRKVKQRTLPRYTSDEDFDKIPVATRMAAEQKGPGDAPKVRVRKHWRRPALLLRAHAWAAPPVASTMPRYLETHVWHAKRAHMENLWGHRLASKNCALGTRALYRAMSQHCCAHDRSYVQLVELFGPESLLVDVLDQCGLDRKLLLAREVRAGSRRMRCLMKACDAERRLIGPTCFLWSPGAVVQRCQAKDLAKHDELEELPFVVDVRGENMDTGELASRLPDTKTDDVEMISGECVDACRSSPAATLWQEDGSHPGCGLNPVARQSLPHLQPASFQMPSEGPQKRKLTTTAAESSKSTTGRVVLVTGTAGFVGYHCAKVLKKRGDGVLGLDNFNAYYPVGIKYDRAQSLQEEGVYTFQADLNDRSMLDHILQEYKVTHVLALAAQAGVRYATKDPASYVSSNVSGFVQLLEACRFADPMPRVVYASSSSVYGLNTVSPFSEAHQVDRPASLYAATKKANEMIAHTYHHIYGLSLTGLRFFTVYGPWGRPDMFAFSATIKIHKGEALKIFQGPGGSELERDFTYIDDIVAGCVASVDRIPASSKATAHYKVYNLGNKDPVTVTYMIECLERAIGKKAIKNYVPMPPTGDVLKTSADVSLAEEELDYKPTTSLQDGINRFIEWYNDYYKDGLTKEMGSYDGYVPVMLIFRPGGKMADVGAGVDVLSATGVHRKLWLRSHFAGARAVGVHDRHQLLADSGLPEFPFDFPETQAGERQAQLEGSESLRRWTRRPPKKRVNFGVLGMAAPHLPDWGLTLGSGGWGMPSICRGSQFQLLTQPRFFYSQPGLLPVALFALGRGVPTGRCHLYRPSKEEAKLVTLPGDLWTKRKSAVAGAENGSITNARKLEALAQMEELLPSASKAEVSEYRARFEDLCEKLLTQNATETLRLLVVSVLNIIFKLSDSSVLPNFVSRLLQLGDSSKKVTDTKVAALDVLGQLVVHHGAPLEPFCNDLFALVAKHIKMSEASAASTRSSALQNLCRIMKSVGVRQLSTAGNIWKMLQKVTVDKVLVVRTVAANALSLLATSCPMCAGANGEAMALTCLKVLATEDPMGQLTSTCSENRFAFTTALARVLAAMASPAAAAAPDRPKKKPVVTDFASAVDFLEQAIVKGPNSGPAFAPFRSSVCLSAVLLAEAQGVSDAVTLSLVVRALLNSLDVPSSAKGRAPLVDEEQLLQVTRQISLALQRLLRLAQTEGCLNDFVEQGLLPMASAQFHETSRSTDMRMLVVLETLCSACVASGEAFRRIETKVTKPLLHIVGNYPNATIQLHAAYCLRCVGHGSPPQLFQLLSVLLNLSTVQNAEVLGTPLRRKDANGQMVAGDTAVAAAAAHADLQPLVRGLFGYCAALAAMSSELYSSELGVPHDVLSAVLGTSGALLQAHPSPAISAQRRCCAFLLLEGLMCLGSDWVGQRLTTLFALWKTALGKKPVDRAKVIYQEHVASTSSKSSASNADMSANVCRDELLSLLFALRSLYAFTWHSKDTLLTTLPHLHKILVVFLTNISQLVVALPHPTSNSFRAKYRQDAFQPGAVRPIINMSGQCGIPEILLMIRATMYRTFAAMQPSLYSSRFVPLLNMLADDITRPLPNEFPITELISELVGNQTDVVLDLVDGHMETSPNCASSTRLAVKKLLSAQEKGKDGAPFEEDLGADAGAACIFSFLHRESPGGTDCMLMPWDAWCDSTQPLAGQCMSAEWDWRCSSVKLLSIILNAPEVGEAPRTVVLQHLLKRKEADESVGSGVEVHAMASVAILSYLREHHRMRGLRAAPPAQAAEQAMHLALAGLKESNPAFRRLYCEILAALFFGHHQLPSSPVVPKILQVITTEHTEPKAEAKESWLRERSALALLCGSILRAFSWGWKIQGGDSSGFHCPYIMNIVPSLLKLAKETAQPVRLWMLYALHISMEAAGHAFSPFMKETLRLATAHLLADFFEAPLIFWVVSELTRSAAVVLSTSEESDGREDHLLSGIWKVLQHIDHGQPTGNTFAMVRAEVVCLRTVPFLGRLLPAEALLTLPAKKLCGPEGGEAQVCAVRTYAAQCLWQLATAGSDVTRLFADRTKLFQLLDASKGAEAEALQELILALLHANGLSQLPSWLQALRQVVLALPSKGGPEEKSSTRKGSEDRMADEVDDEASFAEQKQEQSKQKLSSCTTTKVFAVSCVQLLLEQVPQRDPVHFQPDSGSDLPADRKFINHLDLLVGIAVNAASSDAASLAAAGLRLMLLVVGRFQHTKDVQAQVEGVDCPLLLVQSEAQMTTCIRHNLRASANPLVVRLAVELLRDVIHVRACTSTQRLISLLMQPFSSQSFEPDPLFSEAASTGSFLFRLRCACAVLDSGQSQEQAAVAAYSKHLSRWIEYALRDAAVLLAGLPLQSVKSYQPACFNFADYKTVQPYFRDAVPSLLRGVCAMCTDMSLPAKRSSPTALGPKSWVLSQELASLSLGVVVTLLPDATIEDLQVFVDTVRQVILASQTEEHAAVSLSTFMDLLGCLWKDIFCRAARCEALLMSLMELMHGVSEVLFRKTAVHKSGAVDTPWLEGLCSDDPEGQSSRSMLGGYALHVVAATMRKSDVSEKHLAMTLEVFQWWLQEALPNSPDTTEDLEDDLMAQALAEETEEDLVVGETCPWLWLLLSPFPESLVQSHPSLTLKHWKQVCCMLSTTPSGGGSSQASRQLLYLALISNKLCASVIDKMDSAHLPEAERVLVYAFAMLVPAISAMAMLSKASREEQAGEEVQSLDSEQSLVQKCLERMQGLFELAWQHPNPKVAQVAISSAQSLLQQPACSDLCSVIVPGLVAAIAMEPPKMQPLAMEQAWGIFPTLLQVQEAKIVTLQLVLQLVCALASAKLESVQKTSMARCLMQVAQIDQGGLKNEVQRLPAESQRTVQELLRAHVTAGRTEATGSIPRGTPLAQKKIELKLKF</sequence>
<name>A0ABP0MAX3_9DINO</name>
<proteinExistence type="inferred from homology"/>